<feature type="transmembrane region" description="Helical" evidence="2">
    <location>
        <begin position="68"/>
        <end position="89"/>
    </location>
</feature>
<evidence type="ECO:0000313" key="3">
    <source>
        <dbReference type="EMBL" id="MEZ3181088.1"/>
    </source>
</evidence>
<evidence type="ECO:0000256" key="1">
    <source>
        <dbReference type="ARBA" id="ARBA00004196"/>
    </source>
</evidence>
<evidence type="ECO:0000256" key="2">
    <source>
        <dbReference type="SAM" id="Phobius"/>
    </source>
</evidence>
<organism evidence="3 4">
    <name type="scientific">Streptomyces pimonensis</name>
    <dbReference type="NCBI Taxonomy" id="2860288"/>
    <lineage>
        <taxon>Bacteria</taxon>
        <taxon>Bacillati</taxon>
        <taxon>Actinomycetota</taxon>
        <taxon>Actinomycetes</taxon>
        <taxon>Kitasatosporales</taxon>
        <taxon>Streptomycetaceae</taxon>
        <taxon>Streptomyces</taxon>
    </lineage>
</organism>
<reference evidence="3 4" key="1">
    <citation type="journal article" date="2021" name="Res Sq">
        <title>Streptomyces Pimoensis sp. nov., Isolated From the Taklimakan Desert in Xinjiang, China.</title>
        <authorList>
            <person name="Zhang P."/>
            <person name="Luo X."/>
            <person name="Luo X."/>
            <person name="Liu Z."/>
            <person name="Xia Z."/>
            <person name="Wan C."/>
            <person name="zhang L."/>
        </authorList>
    </citation>
    <scope>NUCLEOTIDE SEQUENCE [LARGE SCALE GENOMIC DNA]</scope>
    <source>
        <strain evidence="3 4">TRM75549</strain>
    </source>
</reference>
<protein>
    <submittedName>
        <fullName evidence="3">SDR family NAD(P)-dependent oxidoreductase</fullName>
    </submittedName>
</protein>
<dbReference type="RefSeq" id="WP_371240287.1">
    <property type="nucleotide sequence ID" value="NZ_JAHWZY010000022.1"/>
</dbReference>
<dbReference type="InterPro" id="IPR002347">
    <property type="entry name" value="SDR_fam"/>
</dbReference>
<keyword evidence="2" id="KW-0812">Transmembrane</keyword>
<dbReference type="Proteomes" id="UP001567537">
    <property type="component" value="Unassembled WGS sequence"/>
</dbReference>
<dbReference type="Pfam" id="PF00106">
    <property type="entry name" value="adh_short"/>
    <property type="match status" value="1"/>
</dbReference>
<dbReference type="PANTHER" id="PTHR34820">
    <property type="entry name" value="INNER MEMBRANE PROTEIN YEBZ"/>
    <property type="match status" value="1"/>
</dbReference>
<evidence type="ECO:0000313" key="4">
    <source>
        <dbReference type="Proteomes" id="UP001567537"/>
    </source>
</evidence>
<proteinExistence type="predicted"/>
<dbReference type="Gene3D" id="3.40.50.720">
    <property type="entry name" value="NAD(P)-binding Rossmann-like Domain"/>
    <property type="match status" value="1"/>
</dbReference>
<gene>
    <name evidence="3" type="ORF">KYY02_21065</name>
</gene>
<dbReference type="PANTHER" id="PTHR34820:SF4">
    <property type="entry name" value="INNER MEMBRANE PROTEIN YEBZ"/>
    <property type="match status" value="1"/>
</dbReference>
<sequence length="222" mass="22854">MSRRGRLDGQVALITGAGGGIGRGVARRFAEEGAAVALHCRTAVASARETADRIREAGGAAVVPRRSVLAEVVVAVVVLLATTVLTGALPARAEAEAARAPEPQVAGLPGAEAFTMPYDAGTPDGRSTVQLTTDPGRGGENGLQAVLLGPRSALTSVPELRVSFPLAAEDVGPIDAGLTDRGGYRATNDLGLPLEGTWTMKRTVRASEADQVSEVRRVEVAR</sequence>
<keyword evidence="2" id="KW-0472">Membrane</keyword>
<comment type="caution">
    <text evidence="3">The sequence shown here is derived from an EMBL/GenBank/DDBJ whole genome shotgun (WGS) entry which is preliminary data.</text>
</comment>
<comment type="subcellular location">
    <subcellularLocation>
        <location evidence="1">Cell envelope</location>
    </subcellularLocation>
</comment>
<dbReference type="EMBL" id="JAHWZY010000022">
    <property type="protein sequence ID" value="MEZ3181088.1"/>
    <property type="molecule type" value="Genomic_DNA"/>
</dbReference>
<name>A0ABV4J5L4_9ACTN</name>
<dbReference type="InterPro" id="IPR032694">
    <property type="entry name" value="CopC/D"/>
</dbReference>
<keyword evidence="2" id="KW-1133">Transmembrane helix</keyword>
<keyword evidence="4" id="KW-1185">Reference proteome</keyword>
<dbReference type="InterPro" id="IPR036291">
    <property type="entry name" value="NAD(P)-bd_dom_sf"/>
</dbReference>
<accession>A0ABV4J5L4</accession>
<dbReference type="SUPFAM" id="SSF51735">
    <property type="entry name" value="NAD(P)-binding Rossmann-fold domains"/>
    <property type="match status" value="1"/>
</dbReference>